<dbReference type="GO" id="GO:0003855">
    <property type="term" value="F:3-dehydroquinate dehydratase activity"/>
    <property type="evidence" value="ECO:0007669"/>
    <property type="project" value="InterPro"/>
</dbReference>
<name>R7YTY2_CONA1</name>
<feature type="domain" description="Shikimate dehydrogenase substrate binding N-terminal" evidence="9">
    <location>
        <begin position="564"/>
        <end position="643"/>
    </location>
</feature>
<dbReference type="GO" id="GO:0004764">
    <property type="term" value="F:shikimate 3-dehydrogenase (NADP+) activity"/>
    <property type="evidence" value="ECO:0007669"/>
    <property type="project" value="InterPro"/>
</dbReference>
<dbReference type="InterPro" id="IPR006151">
    <property type="entry name" value="Shikm_DH/Glu-tRNA_Rdtase"/>
</dbReference>
<keyword evidence="4" id="KW-0672">Quinate metabolism</keyword>
<feature type="region of interest" description="Disordered" evidence="7">
    <location>
        <begin position="15"/>
        <end position="71"/>
    </location>
</feature>
<dbReference type="InterPro" id="IPR013785">
    <property type="entry name" value="Aldolase_TIM"/>
</dbReference>
<keyword evidence="5" id="KW-0805">Transcription regulation</keyword>
<dbReference type="InterPro" id="IPR013708">
    <property type="entry name" value="Shikimate_DH-bd_N"/>
</dbReference>
<evidence type="ECO:0000256" key="4">
    <source>
        <dbReference type="ARBA" id="ARBA00022911"/>
    </source>
</evidence>
<dbReference type="GeneID" id="19901862"/>
<dbReference type="FunFam" id="3.40.50.720:FF:000386">
    <property type="entry name" value="Quinate repressor protein"/>
    <property type="match status" value="1"/>
</dbReference>
<dbReference type="eggNOG" id="KOG0692">
    <property type="taxonomic scope" value="Eukaryota"/>
</dbReference>
<keyword evidence="12" id="KW-1185">Reference proteome</keyword>
<keyword evidence="3" id="KW-0678">Repressor</keyword>
<dbReference type="CDD" id="cd00502">
    <property type="entry name" value="DHQase_I"/>
    <property type="match status" value="1"/>
</dbReference>
<evidence type="ECO:0000256" key="3">
    <source>
        <dbReference type="ARBA" id="ARBA00022491"/>
    </source>
</evidence>
<dbReference type="InterPro" id="IPR046346">
    <property type="entry name" value="Aminoacid_DH-like_N_sf"/>
</dbReference>
<comment type="similarity">
    <text evidence="2">In the N-terminal section; belongs to the shikimate kinase family.</text>
</comment>
<protein>
    <submittedName>
        <fullName evidence="11">Uncharacterized protein</fullName>
    </submittedName>
</protein>
<dbReference type="Pfam" id="PF08501">
    <property type="entry name" value="Shikimate_dh_N"/>
    <property type="match status" value="1"/>
</dbReference>
<evidence type="ECO:0000259" key="10">
    <source>
        <dbReference type="Pfam" id="PF18317"/>
    </source>
</evidence>
<evidence type="ECO:0000259" key="9">
    <source>
        <dbReference type="Pfam" id="PF08501"/>
    </source>
</evidence>
<accession>R7YTY2</accession>
<dbReference type="InterPro" id="IPR036291">
    <property type="entry name" value="NAD(P)-bd_dom_sf"/>
</dbReference>
<dbReference type="InterPro" id="IPR041121">
    <property type="entry name" value="SDH_C"/>
</dbReference>
<dbReference type="SUPFAM" id="SSF51569">
    <property type="entry name" value="Aldolase"/>
    <property type="match status" value="1"/>
</dbReference>
<evidence type="ECO:0000256" key="5">
    <source>
        <dbReference type="ARBA" id="ARBA00023015"/>
    </source>
</evidence>
<proteinExistence type="inferred from homology"/>
<evidence type="ECO:0000256" key="2">
    <source>
        <dbReference type="ARBA" id="ARBA00009349"/>
    </source>
</evidence>
<dbReference type="HOGENOM" id="CLU_008871_0_1_1"/>
<dbReference type="CDD" id="cd01065">
    <property type="entry name" value="NAD_bind_Shikimate_DH"/>
    <property type="match status" value="1"/>
</dbReference>
<dbReference type="SUPFAM" id="SSF51735">
    <property type="entry name" value="NAD(P)-binding Rossmann-fold domains"/>
    <property type="match status" value="1"/>
</dbReference>
<comment type="similarity">
    <text evidence="1">In the 2nd section; belongs to the type-I 3-dehydroquinase family.</text>
</comment>
<dbReference type="SUPFAM" id="SSF52540">
    <property type="entry name" value="P-loop containing nucleoside triphosphate hydrolases"/>
    <property type="match status" value="1"/>
</dbReference>
<dbReference type="InterPro" id="IPR001381">
    <property type="entry name" value="DHquinase_I"/>
</dbReference>
<reference evidence="12" key="1">
    <citation type="submission" date="2012-06" db="EMBL/GenBank/DDBJ databases">
        <title>The genome sequence of Coniosporium apollinis CBS 100218.</title>
        <authorList>
            <consortium name="The Broad Institute Genome Sequencing Platform"/>
            <person name="Cuomo C."/>
            <person name="Gorbushina A."/>
            <person name="Noack S."/>
            <person name="Walker B."/>
            <person name="Young S.K."/>
            <person name="Zeng Q."/>
            <person name="Gargeya S."/>
            <person name="Fitzgerald M."/>
            <person name="Haas B."/>
            <person name="Abouelleil A."/>
            <person name="Alvarado L."/>
            <person name="Arachchi H.M."/>
            <person name="Berlin A.M."/>
            <person name="Chapman S.B."/>
            <person name="Goldberg J."/>
            <person name="Griggs A."/>
            <person name="Gujja S."/>
            <person name="Hansen M."/>
            <person name="Howarth C."/>
            <person name="Imamovic A."/>
            <person name="Larimer J."/>
            <person name="McCowan C."/>
            <person name="Montmayeur A."/>
            <person name="Murphy C."/>
            <person name="Neiman D."/>
            <person name="Pearson M."/>
            <person name="Priest M."/>
            <person name="Roberts A."/>
            <person name="Saif S."/>
            <person name="Shea T."/>
            <person name="Sisk P."/>
            <person name="Sykes S."/>
            <person name="Wortman J."/>
            <person name="Nusbaum C."/>
            <person name="Birren B."/>
        </authorList>
    </citation>
    <scope>NUCLEOTIDE SEQUENCE [LARGE SCALE GENOMIC DNA]</scope>
    <source>
        <strain evidence="12">CBS 100218</strain>
    </source>
</reference>
<dbReference type="Gene3D" id="3.40.50.10860">
    <property type="entry name" value="Leucine Dehydrogenase, chain A, domain 1"/>
    <property type="match status" value="1"/>
</dbReference>
<dbReference type="PANTHER" id="PTHR21090">
    <property type="entry name" value="AROM/DEHYDROQUINATE SYNTHASE"/>
    <property type="match status" value="1"/>
</dbReference>
<dbReference type="OMA" id="AVYSMIH"/>
<dbReference type="EMBL" id="JH767573">
    <property type="protein sequence ID" value="EON65313.1"/>
    <property type="molecule type" value="Genomic_DNA"/>
</dbReference>
<dbReference type="GO" id="GO:0009423">
    <property type="term" value="P:chorismate biosynthetic process"/>
    <property type="evidence" value="ECO:0007669"/>
    <property type="project" value="TreeGrafter"/>
</dbReference>
<dbReference type="Gene3D" id="3.20.20.70">
    <property type="entry name" value="Aldolase class I"/>
    <property type="match status" value="1"/>
</dbReference>
<dbReference type="Pfam" id="PF18317">
    <property type="entry name" value="SDH_C"/>
    <property type="match status" value="1"/>
</dbReference>
<dbReference type="PANTHER" id="PTHR21090:SF27">
    <property type="entry name" value="QUINATE REPRESSOR PROTEIN"/>
    <property type="match status" value="1"/>
</dbReference>
<dbReference type="AlphaFoldDB" id="R7YTY2"/>
<feature type="domain" description="Quinate/shikimate 5-dehydrogenase/glutamyl-tRNA reductase" evidence="8">
    <location>
        <begin position="704"/>
        <end position="747"/>
    </location>
</feature>
<gene>
    <name evidence="11" type="ORF">W97_04551</name>
</gene>
<evidence type="ECO:0000259" key="8">
    <source>
        <dbReference type="Pfam" id="PF01488"/>
    </source>
</evidence>
<dbReference type="InterPro" id="IPR027417">
    <property type="entry name" value="P-loop_NTPase"/>
</dbReference>
<dbReference type="Proteomes" id="UP000016924">
    <property type="component" value="Unassembled WGS sequence"/>
</dbReference>
<organism evidence="11 12">
    <name type="scientific">Coniosporium apollinis (strain CBS 100218)</name>
    <name type="common">Rock-inhabiting black yeast</name>
    <dbReference type="NCBI Taxonomy" id="1168221"/>
    <lineage>
        <taxon>Eukaryota</taxon>
        <taxon>Fungi</taxon>
        <taxon>Dikarya</taxon>
        <taxon>Ascomycota</taxon>
        <taxon>Pezizomycotina</taxon>
        <taxon>Dothideomycetes</taxon>
        <taxon>Dothideomycetes incertae sedis</taxon>
        <taxon>Coniosporium</taxon>
    </lineage>
</organism>
<dbReference type="Gene3D" id="3.40.50.720">
    <property type="entry name" value="NAD(P)-binding Rossmann-like Domain"/>
    <property type="match status" value="1"/>
</dbReference>
<evidence type="ECO:0000256" key="6">
    <source>
        <dbReference type="ARBA" id="ARBA00023163"/>
    </source>
</evidence>
<dbReference type="OrthoDB" id="4415835at2759"/>
<evidence type="ECO:0000256" key="7">
    <source>
        <dbReference type="SAM" id="MobiDB-lite"/>
    </source>
</evidence>
<evidence type="ECO:0000256" key="1">
    <source>
        <dbReference type="ARBA" id="ARBA00006477"/>
    </source>
</evidence>
<evidence type="ECO:0000313" key="11">
    <source>
        <dbReference type="EMBL" id="EON65313.1"/>
    </source>
</evidence>
<dbReference type="RefSeq" id="XP_007780630.1">
    <property type="nucleotide sequence ID" value="XM_007782440.1"/>
</dbReference>
<dbReference type="Gene3D" id="3.40.50.300">
    <property type="entry name" value="P-loop containing nucleotide triphosphate hydrolases"/>
    <property type="match status" value="1"/>
</dbReference>
<dbReference type="Pfam" id="PF01487">
    <property type="entry name" value="DHquinase_I"/>
    <property type="match status" value="1"/>
</dbReference>
<dbReference type="SUPFAM" id="SSF53223">
    <property type="entry name" value="Aminoacid dehydrogenase-like, N-terminal domain"/>
    <property type="match status" value="1"/>
</dbReference>
<dbReference type="STRING" id="1168221.R7YTY2"/>
<dbReference type="InterPro" id="IPR031322">
    <property type="entry name" value="Shikimate/glucono_kinase"/>
</dbReference>
<feature type="domain" description="SDH C-terminal" evidence="10">
    <location>
        <begin position="852"/>
        <end position="881"/>
    </location>
</feature>
<dbReference type="Pfam" id="PF01202">
    <property type="entry name" value="SKI"/>
    <property type="match status" value="1"/>
</dbReference>
<sequence length="909" mass="99946">MAAAVSGTKRSFAFMTGDGSAASLTPVRDYRPSASPSRTPLRLERGRSTGWEDNGSRASSSPPTPLPTQAAETLPRSFDQDASIVLVGVRGTGKSTLAVIASAAFQRRVVDTDYAFQETTGHSSAAYRKMFGVAEHNRQQQEVFRSVLSKHSKNCVIVCNTGSMERSGQALLKEYAKTHPIIHVVRDSKGIRDYLKVPEQSRVTDLLKVSGAIFRGCSNFEFYNLSEVNQSAKAVPVEAGGDPSARDLASGQRSPTPFLTLKRAEKHFLKFITLVTAKAKMPSLESAFPLSQVPTEARQYTYAVCAPVSVLSTEDLDVEDVEVGADAFELVVDDLLNMSNGASKPMSARLDHISMAFSRVRRNTIVPVIYHTSITDAAIESVRSAYLDFVRQGLRLAPEFATVDLSLSDDVISQIVSVRGPTRIIGHLSLYGEDAPGWDDAFWSTSYERAARLGCDLVRLLRPARTMEDNVAVQRFREKMALGRFRLPLIAYNTGYRGRHSAFLNPTLTRVTHTKLQKRLQKVQEPDKDIHGYYRERHPCITAKEATEALYAAFVFDPMRLYIVGAASGYSLSPAMHNASYKACGMPHHYETHQAPTLSNLRALVHDPHFGGAAIALPFKIEVIAITHSLSRHARAIGAVNTLIPVRHLSPDGSIPDDISLIRERNQAGPVKALYGENTDWIGIRACVRRGLSPANAVQPKTTGLIVGAGGMARSAVYALLQLGVKHIFVFNRSTANAEKLITHFSRLVSSNDSTPNGLHASTTTFAGAEFHLIKSRDEQWPEAFRQPTIIVSCIPSHSVGDNPAPNFTLPPQWLKSPTGGVVLEVAYKTLTTPLLDQLKAEAHRGYVAMDGLDLLPEQGYAQFELFTGRRAPRRLMRTEVYRSWKDEEGQTDHATLQTRLENATEQEP</sequence>
<dbReference type="GO" id="GO:0003866">
    <property type="term" value="F:3-phosphoshikimate 1-carboxyvinyltransferase activity"/>
    <property type="evidence" value="ECO:0007669"/>
    <property type="project" value="TreeGrafter"/>
</dbReference>
<keyword evidence="6" id="KW-0804">Transcription</keyword>
<dbReference type="Pfam" id="PF01488">
    <property type="entry name" value="Shikimate_DH"/>
    <property type="match status" value="1"/>
</dbReference>
<dbReference type="FunFam" id="3.40.50.10860:FF:000019">
    <property type="entry name" value="Quinate pathway repressor protein QutR"/>
    <property type="match status" value="1"/>
</dbReference>
<evidence type="ECO:0000313" key="12">
    <source>
        <dbReference type="Proteomes" id="UP000016924"/>
    </source>
</evidence>